<dbReference type="AlphaFoldDB" id="A0AAW1MAS1"/>
<evidence type="ECO:0000313" key="3">
    <source>
        <dbReference type="Proteomes" id="UP001458880"/>
    </source>
</evidence>
<keyword evidence="1" id="KW-1133">Transmembrane helix</keyword>
<keyword evidence="3" id="KW-1185">Reference proteome</keyword>
<organism evidence="2 3">
    <name type="scientific">Popillia japonica</name>
    <name type="common">Japanese beetle</name>
    <dbReference type="NCBI Taxonomy" id="7064"/>
    <lineage>
        <taxon>Eukaryota</taxon>
        <taxon>Metazoa</taxon>
        <taxon>Ecdysozoa</taxon>
        <taxon>Arthropoda</taxon>
        <taxon>Hexapoda</taxon>
        <taxon>Insecta</taxon>
        <taxon>Pterygota</taxon>
        <taxon>Neoptera</taxon>
        <taxon>Endopterygota</taxon>
        <taxon>Coleoptera</taxon>
        <taxon>Polyphaga</taxon>
        <taxon>Scarabaeiformia</taxon>
        <taxon>Scarabaeidae</taxon>
        <taxon>Rutelinae</taxon>
        <taxon>Popillia</taxon>
    </lineage>
</organism>
<protein>
    <recommendedName>
        <fullName evidence="4">G-protein coupled receptors family 1 profile domain-containing protein</fullName>
    </recommendedName>
</protein>
<comment type="caution">
    <text evidence="2">The sequence shown here is derived from an EMBL/GenBank/DDBJ whole genome shotgun (WGS) entry which is preliminary data.</text>
</comment>
<feature type="transmembrane region" description="Helical" evidence="1">
    <location>
        <begin position="199"/>
        <end position="225"/>
    </location>
</feature>
<evidence type="ECO:0000313" key="2">
    <source>
        <dbReference type="EMBL" id="KAK9743788.1"/>
    </source>
</evidence>
<feature type="transmembrane region" description="Helical" evidence="1">
    <location>
        <begin position="29"/>
        <end position="49"/>
    </location>
</feature>
<feature type="transmembrane region" description="Helical" evidence="1">
    <location>
        <begin position="129"/>
        <end position="153"/>
    </location>
</feature>
<proteinExistence type="predicted"/>
<accession>A0AAW1MAS1</accession>
<dbReference type="Proteomes" id="UP001458880">
    <property type="component" value="Unassembled WGS sequence"/>
</dbReference>
<keyword evidence="1" id="KW-0812">Transmembrane</keyword>
<feature type="transmembrane region" description="Helical" evidence="1">
    <location>
        <begin position="94"/>
        <end position="117"/>
    </location>
</feature>
<feature type="transmembrane region" description="Helical" evidence="1">
    <location>
        <begin position="231"/>
        <end position="251"/>
    </location>
</feature>
<dbReference type="EMBL" id="JASPKY010000066">
    <property type="protein sequence ID" value="KAK9743788.1"/>
    <property type="molecule type" value="Genomic_DNA"/>
</dbReference>
<feature type="transmembrane region" description="Helical" evidence="1">
    <location>
        <begin position="61"/>
        <end position="82"/>
    </location>
</feature>
<keyword evidence="1" id="KW-0472">Membrane</keyword>
<reference evidence="2 3" key="1">
    <citation type="journal article" date="2024" name="BMC Genomics">
        <title>De novo assembly and annotation of Popillia japonica's genome with initial clues to its potential as an invasive pest.</title>
        <authorList>
            <person name="Cucini C."/>
            <person name="Boschi S."/>
            <person name="Funari R."/>
            <person name="Cardaioli E."/>
            <person name="Iannotti N."/>
            <person name="Marturano G."/>
            <person name="Paoli F."/>
            <person name="Bruttini M."/>
            <person name="Carapelli A."/>
            <person name="Frati F."/>
            <person name="Nardi F."/>
        </authorList>
    </citation>
    <scope>NUCLEOTIDE SEQUENCE [LARGE SCALE GENOMIC DNA]</scope>
    <source>
        <strain evidence="2">DMR45628</strain>
    </source>
</reference>
<sequence>MYPIYKDNDTIGNHIIHWNRWDDRLHYSASGPSGIVGTIGYIILLLALLVSGRRTATHSYLMYLAVTMIAEPFVSPAFQMFFIFDKFDIDIKLAYFLTVLYYTLISNMLTVLMLLFLIDYFRWIYNYKWTVITIHFIITIVYIVCYYCVIHLTQTLKNPISFFVLIQFCGFVLLYYIHNDLECLKKRKEADDGSRLRHVLITTFFCTKVIAAIIFALENIIAIMVLGQESLGCFAFGFMHFDSVFFLIVLFKVDRQFGAGFVNFWRTCLWKQSDGMQFQTLILVVEA</sequence>
<evidence type="ECO:0000256" key="1">
    <source>
        <dbReference type="SAM" id="Phobius"/>
    </source>
</evidence>
<gene>
    <name evidence="2" type="ORF">QE152_g8372</name>
</gene>
<evidence type="ECO:0008006" key="4">
    <source>
        <dbReference type="Google" id="ProtNLM"/>
    </source>
</evidence>
<name>A0AAW1MAS1_POPJA</name>
<feature type="transmembrane region" description="Helical" evidence="1">
    <location>
        <begin position="159"/>
        <end position="178"/>
    </location>
</feature>